<dbReference type="EMBL" id="FM211192">
    <property type="protein sequence ID" value="CAR71034.1"/>
    <property type="molecule type" value="Genomic_DNA"/>
</dbReference>
<name>A0A0H3MZ11_MYCLB</name>
<proteinExistence type="predicted"/>
<reference evidence="1 2" key="1">
    <citation type="journal article" date="2009" name="Nat. Genet.">
        <title>Comparative genomic and phylogeographic analysis of Mycobacterium leprae.</title>
        <authorList>
            <person name="Monot M."/>
            <person name="Honore N."/>
            <person name="Garnier T."/>
            <person name="Zidane N."/>
            <person name="Sherafi D."/>
            <person name="Paniz-Mondolfi A."/>
            <person name="Matsuoka M."/>
            <person name="Taylor G.M."/>
            <person name="Donoghue H.D."/>
            <person name="Bouwman A."/>
            <person name="Mays S."/>
            <person name="Watson C."/>
            <person name="Lockwood D."/>
            <person name="Khamispour A."/>
            <person name="Dowlati Y."/>
            <person name="Jianping S."/>
            <person name="Rea T.H."/>
            <person name="Vera-Cabrera L."/>
            <person name="Stefani M.M."/>
            <person name="Banu S."/>
            <person name="Macdonald M."/>
            <person name="Sapkota B.R."/>
            <person name="Spencer J.S."/>
            <person name="Thomas J."/>
            <person name="Harshman K."/>
            <person name="Singh P."/>
            <person name="Busso P."/>
            <person name="Gattiker A."/>
            <person name="Rougemont J."/>
            <person name="Brennan P.J."/>
            <person name="Cole S.T."/>
        </authorList>
    </citation>
    <scope>NUCLEOTIDE SEQUENCE [LARGE SCALE GENOMIC DNA]</scope>
    <source>
        <strain evidence="2">Br4923</strain>
    </source>
</reference>
<organism evidence="1 2">
    <name type="scientific">Mycobacterium leprae (strain Br4923)</name>
    <dbReference type="NCBI Taxonomy" id="561304"/>
    <lineage>
        <taxon>Bacteria</taxon>
        <taxon>Bacillati</taxon>
        <taxon>Actinomycetota</taxon>
        <taxon>Actinomycetes</taxon>
        <taxon>Mycobacteriales</taxon>
        <taxon>Mycobacteriaceae</taxon>
        <taxon>Mycobacterium</taxon>
    </lineage>
</organism>
<evidence type="ECO:0000313" key="1">
    <source>
        <dbReference type="EMBL" id="CAR71034.1"/>
    </source>
</evidence>
<dbReference type="AlphaFoldDB" id="A0A0H3MZ11"/>
<accession>A0A0H3MZ11</accession>
<gene>
    <name evidence="1" type="ordered locus">MLBr00939</name>
</gene>
<evidence type="ECO:0000313" key="2">
    <source>
        <dbReference type="Proteomes" id="UP000006900"/>
    </source>
</evidence>
<dbReference type="Proteomes" id="UP000006900">
    <property type="component" value="Chromosome"/>
</dbReference>
<sequence>MIGRVVYCGISIQHHTWGPSKFGQSQSCRRSFGHVSCMLGVLEARYNVLAAFAIYTGMKFVSTFISLHDYYAIFMANSIV</sequence>
<dbReference type="HOGENOM" id="CLU_2585910_0_0_11"/>
<protein>
    <submittedName>
        <fullName evidence="1">Uncharacterized protein</fullName>
    </submittedName>
</protein>
<dbReference type="KEGG" id="mlb:MLBr00939"/>